<sequence>MRSLRRCCVNAGRASGKRARLAHARPTCPCPSTPPARHRPRPTHLLTLRQWRRGSSCRASSSRLGTVPLQMTSTLCRPGKASTAQPSWPSWTRPTRARLRTWGQGPTAAARRIHRASSRVSRHRALRPRRSGRSAGSGRRPCRRRLSRACRRPSPASSPGGFPARSSACTSNWRRSVSVPSEARCPLRSPAQSRKLSSCRPRSAPSVAATAPVETVQSASAKLASRWTRLGAQARRMGSTLAASTPGARRRSVRSASTRGGGGSRVSRPAGSSRVSARSPAPLAARTRRSALALSSGVWQMSSSSKRSRCRSRAAMAADPRLFASRRQLARRSLRREGNESSMAQALLSVLWSAPV</sequence>
<protein>
    <submittedName>
        <fullName evidence="4">Uncharacterized protein</fullName>
    </submittedName>
</protein>
<feature type="compositionally biased region" description="Low complexity" evidence="1">
    <location>
        <begin position="265"/>
        <end position="284"/>
    </location>
</feature>
<accession>A0A1D2A8V5</accession>
<evidence type="ECO:0000313" key="4">
    <source>
        <dbReference type="EMBL" id="JAT75375.1"/>
    </source>
</evidence>
<evidence type="ECO:0000313" key="3">
    <source>
        <dbReference type="EMBL" id="JAT74179.1"/>
    </source>
</evidence>
<organism evidence="4">
    <name type="scientific">Auxenochlorella protothecoides</name>
    <name type="common">Green microalga</name>
    <name type="synonym">Chlorella protothecoides</name>
    <dbReference type="NCBI Taxonomy" id="3075"/>
    <lineage>
        <taxon>Eukaryota</taxon>
        <taxon>Viridiplantae</taxon>
        <taxon>Chlorophyta</taxon>
        <taxon>core chlorophytes</taxon>
        <taxon>Trebouxiophyceae</taxon>
        <taxon>Chlorellales</taxon>
        <taxon>Chlorellaceae</taxon>
        <taxon>Auxenochlorella</taxon>
    </lineage>
</organism>
<dbReference type="EMBL" id="GDKF01005436">
    <property type="protein sequence ID" value="JAT73186.1"/>
    <property type="molecule type" value="Transcribed_RNA"/>
</dbReference>
<gene>
    <name evidence="2" type="ORF">g.30094</name>
    <name evidence="3" type="ORF">g.30100</name>
    <name evidence="4" type="ORF">g.30117</name>
    <name evidence="5" type="ORF">g.30122</name>
</gene>
<feature type="region of interest" description="Disordered" evidence="1">
    <location>
        <begin position="235"/>
        <end position="284"/>
    </location>
</feature>
<dbReference type="EMBL" id="GDKF01004443">
    <property type="protein sequence ID" value="JAT74179.1"/>
    <property type="molecule type" value="Transcribed_RNA"/>
</dbReference>
<feature type="region of interest" description="Disordered" evidence="1">
    <location>
        <begin position="101"/>
        <end position="217"/>
    </location>
</feature>
<reference evidence="4" key="1">
    <citation type="submission" date="2015-08" db="EMBL/GenBank/DDBJ databases">
        <authorList>
            <person name="Babu N.S."/>
            <person name="Beckwith C.J."/>
            <person name="Beseler K.G."/>
            <person name="Brison A."/>
            <person name="Carone J.V."/>
            <person name="Caskin T.P."/>
            <person name="Diamond M."/>
            <person name="Durham M.E."/>
            <person name="Foxe J.M."/>
            <person name="Go M."/>
            <person name="Henderson B.A."/>
            <person name="Jones I.B."/>
            <person name="McGettigan J.A."/>
            <person name="Micheletti S.J."/>
            <person name="Nasrallah M.E."/>
            <person name="Ortiz D."/>
            <person name="Piller C.R."/>
            <person name="Privatt S.R."/>
            <person name="Schneider S.L."/>
            <person name="Sharp S."/>
            <person name="Smith T.C."/>
            <person name="Stanton J.D."/>
            <person name="Ullery H.E."/>
            <person name="Wilson R.J."/>
            <person name="Serrano M.G."/>
            <person name="Buck G."/>
            <person name="Lee V."/>
            <person name="Wang Y."/>
            <person name="Carvalho R."/>
            <person name="Voegtly L."/>
            <person name="Shi R."/>
            <person name="Duckworth R."/>
            <person name="Johnson A."/>
            <person name="Loviza R."/>
            <person name="Walstead R."/>
            <person name="Shah Z."/>
            <person name="Kiflezghi M."/>
            <person name="Wade K."/>
            <person name="Ball S.L."/>
            <person name="Bradley K.W."/>
            <person name="Asai D.J."/>
            <person name="Bowman C.A."/>
            <person name="Russell D.A."/>
            <person name="Pope W.H."/>
            <person name="Jacobs-Sera D."/>
            <person name="Hendrix R.W."/>
            <person name="Hatfull G.F."/>
        </authorList>
    </citation>
    <scope>NUCLEOTIDE SEQUENCE</scope>
</reference>
<dbReference type="AlphaFoldDB" id="A0A1D2A8V5"/>
<dbReference type="EMBL" id="GDKF01000523">
    <property type="protein sequence ID" value="JAT78099.1"/>
    <property type="molecule type" value="Transcribed_RNA"/>
</dbReference>
<feature type="compositionally biased region" description="Basic residues" evidence="1">
    <location>
        <begin position="140"/>
        <end position="151"/>
    </location>
</feature>
<evidence type="ECO:0000313" key="2">
    <source>
        <dbReference type="EMBL" id="JAT73186.1"/>
    </source>
</evidence>
<feature type="compositionally biased region" description="Polar residues" evidence="1">
    <location>
        <begin position="169"/>
        <end position="179"/>
    </location>
</feature>
<evidence type="ECO:0000313" key="5">
    <source>
        <dbReference type="EMBL" id="JAT78099.1"/>
    </source>
</evidence>
<feature type="compositionally biased region" description="Basic residues" evidence="1">
    <location>
        <begin position="111"/>
        <end position="132"/>
    </location>
</feature>
<name>A0A1D2A8V5_AUXPR</name>
<evidence type="ECO:0000256" key="1">
    <source>
        <dbReference type="SAM" id="MobiDB-lite"/>
    </source>
</evidence>
<proteinExistence type="predicted"/>
<feature type="compositionally biased region" description="Low complexity" evidence="1">
    <location>
        <begin position="152"/>
        <end position="168"/>
    </location>
</feature>
<dbReference type="EMBL" id="GDKF01003247">
    <property type="protein sequence ID" value="JAT75375.1"/>
    <property type="molecule type" value="Transcribed_RNA"/>
</dbReference>